<dbReference type="AlphaFoldDB" id="A0A1F8EU87"/>
<proteinExistence type="predicted"/>
<evidence type="ECO:0000313" key="9">
    <source>
        <dbReference type="Proteomes" id="UP000177507"/>
    </source>
</evidence>
<evidence type="ECO:0000313" key="8">
    <source>
        <dbReference type="EMBL" id="OGN04437.1"/>
    </source>
</evidence>
<dbReference type="Proteomes" id="UP000177507">
    <property type="component" value="Unassembled WGS sequence"/>
</dbReference>
<feature type="domain" description="Transcriptional repressor PaaX-like central Cas2-like" evidence="7">
    <location>
        <begin position="104"/>
        <end position="176"/>
    </location>
</feature>
<keyword evidence="6" id="KW-0051">Antiviral defense</keyword>
<dbReference type="InterPro" id="IPR048846">
    <property type="entry name" value="PaaX-like_central"/>
</dbReference>
<dbReference type="STRING" id="1802668.A2831_01055"/>
<evidence type="ECO:0000256" key="5">
    <source>
        <dbReference type="ARBA" id="ARBA00022842"/>
    </source>
</evidence>
<gene>
    <name evidence="8" type="ORF">A2831_01055</name>
</gene>
<dbReference type="Gene3D" id="3.30.70.2650">
    <property type="match status" value="1"/>
</dbReference>
<dbReference type="InterPro" id="IPR021127">
    <property type="entry name" value="CRISPR_associated_Cas2"/>
</dbReference>
<dbReference type="SUPFAM" id="SSF143430">
    <property type="entry name" value="TTP0101/SSO1404-like"/>
    <property type="match status" value="1"/>
</dbReference>
<dbReference type="GO" id="GO:0043571">
    <property type="term" value="P:maintenance of CRISPR repeat elements"/>
    <property type="evidence" value="ECO:0007669"/>
    <property type="project" value="InterPro"/>
</dbReference>
<organism evidence="8 9">
    <name type="scientific">Candidatus Yanofskybacteria bacterium RIFCSPHIGHO2_01_FULL_44_17</name>
    <dbReference type="NCBI Taxonomy" id="1802668"/>
    <lineage>
        <taxon>Bacteria</taxon>
        <taxon>Candidatus Yanofskyibacteriota</taxon>
    </lineage>
</organism>
<accession>A0A1F8EU87</accession>
<reference evidence="8 9" key="1">
    <citation type="journal article" date="2016" name="Nat. Commun.">
        <title>Thousands of microbial genomes shed light on interconnected biogeochemical processes in an aquifer system.</title>
        <authorList>
            <person name="Anantharaman K."/>
            <person name="Brown C.T."/>
            <person name="Hug L.A."/>
            <person name="Sharon I."/>
            <person name="Castelle C.J."/>
            <person name="Probst A.J."/>
            <person name="Thomas B.C."/>
            <person name="Singh A."/>
            <person name="Wilkins M.J."/>
            <person name="Karaoz U."/>
            <person name="Brodie E.L."/>
            <person name="Williams K.H."/>
            <person name="Hubbard S.S."/>
            <person name="Banfield J.F."/>
        </authorList>
    </citation>
    <scope>NUCLEOTIDE SEQUENCE [LARGE SCALE GENOMIC DNA]</scope>
</reference>
<keyword evidence="2" id="KW-0479">Metal-binding</keyword>
<keyword evidence="4" id="KW-0378">Hydrolase</keyword>
<protein>
    <submittedName>
        <fullName evidence="8">CRISPR-associated endonuclease Cas2</fullName>
    </submittedName>
</protein>
<keyword evidence="1" id="KW-0540">Nuclease</keyword>
<evidence type="ECO:0000256" key="4">
    <source>
        <dbReference type="ARBA" id="ARBA00022801"/>
    </source>
</evidence>
<dbReference type="Pfam" id="PF20803">
    <property type="entry name" value="PaaX_M"/>
    <property type="match status" value="1"/>
</dbReference>
<evidence type="ECO:0000256" key="6">
    <source>
        <dbReference type="ARBA" id="ARBA00023118"/>
    </source>
</evidence>
<evidence type="ECO:0000256" key="2">
    <source>
        <dbReference type="ARBA" id="ARBA00022723"/>
    </source>
</evidence>
<keyword evidence="5" id="KW-0460">Magnesium</keyword>
<dbReference type="NCBIfam" id="TIGR01573">
    <property type="entry name" value="cas2"/>
    <property type="match status" value="1"/>
</dbReference>
<evidence type="ECO:0000256" key="1">
    <source>
        <dbReference type="ARBA" id="ARBA00022722"/>
    </source>
</evidence>
<keyword evidence="3 8" id="KW-0255">Endonuclease</keyword>
<name>A0A1F8EU87_9BACT</name>
<dbReference type="EMBL" id="MGJI01000021">
    <property type="protein sequence ID" value="OGN04437.1"/>
    <property type="molecule type" value="Genomic_DNA"/>
</dbReference>
<dbReference type="GO" id="GO:0004521">
    <property type="term" value="F:RNA endonuclease activity"/>
    <property type="evidence" value="ECO:0007669"/>
    <property type="project" value="InterPro"/>
</dbReference>
<comment type="caution">
    <text evidence="8">The sequence shown here is derived from an EMBL/GenBank/DDBJ whole genome shotgun (WGS) entry which is preliminary data.</text>
</comment>
<evidence type="ECO:0000256" key="3">
    <source>
        <dbReference type="ARBA" id="ARBA00022759"/>
    </source>
</evidence>
<sequence length="191" mass="22406">MTRPKIRKKSFAVKILKAVGAAGLVLVAATNPYFGLSVISGLKKHYDKKAWRKFYHSLDYLNRRGYVQILGEKDGQLKIKISQKGEDVLECVNIDQMELPKLGEWDGKWRLVMFDVPNYKSKNRLAFTEKLKALGFIMVQKSVWAYPVECYKEVVVLRKFYEIEKYVTYISTTEVEDELDWRGKFNRRHQD</sequence>
<evidence type="ECO:0000259" key="7">
    <source>
        <dbReference type="Pfam" id="PF20803"/>
    </source>
</evidence>